<gene>
    <name evidence="2" type="ORF">LALA0_S07e07404g</name>
</gene>
<sequence>MFLQALRVAVPRTTRSFGSTRVTANAIQDLYLREIKSVKLQPLSTKDAEASVKQWSAPKAPQTPELEGQGPEALKAYAEEDVQVSKTKEESSAEAEDQDWLVLEEIEEDTHH</sequence>
<dbReference type="GO" id="GO:0033615">
    <property type="term" value="P:mitochondrial proton-transporting ATP synthase complex assembly"/>
    <property type="evidence" value="ECO:0007669"/>
    <property type="project" value="EnsemblFungi"/>
</dbReference>
<feature type="region of interest" description="Disordered" evidence="1">
    <location>
        <begin position="47"/>
        <end position="112"/>
    </location>
</feature>
<dbReference type="PANTHER" id="PTHR28207:SF1">
    <property type="entry name" value="ATP SYNTHASE SUBUNIT H, MITOCHONDRIAL"/>
    <property type="match status" value="1"/>
</dbReference>
<dbReference type="AlphaFoldDB" id="A0A0C7N5T8"/>
<proteinExistence type="predicted"/>
<dbReference type="GO" id="GO:0046933">
    <property type="term" value="F:proton-transporting ATP synthase activity, rotational mechanism"/>
    <property type="evidence" value="ECO:0007669"/>
    <property type="project" value="EnsemblFungi"/>
</dbReference>
<dbReference type="GO" id="GO:0005743">
    <property type="term" value="C:mitochondrial inner membrane"/>
    <property type="evidence" value="ECO:0007669"/>
    <property type="project" value="EnsemblFungi"/>
</dbReference>
<dbReference type="InterPro" id="IPR019711">
    <property type="entry name" value="ATP_synth_F0_suH"/>
</dbReference>
<evidence type="ECO:0000256" key="1">
    <source>
        <dbReference type="SAM" id="MobiDB-lite"/>
    </source>
</evidence>
<evidence type="ECO:0000313" key="3">
    <source>
        <dbReference type="Proteomes" id="UP000054304"/>
    </source>
</evidence>
<dbReference type="STRING" id="1245769.A0A0C7N5T8"/>
<dbReference type="OrthoDB" id="274752at2759"/>
<dbReference type="RefSeq" id="XP_022629539.1">
    <property type="nucleotide sequence ID" value="XM_022771654.1"/>
</dbReference>
<dbReference type="Pfam" id="PF10775">
    <property type="entry name" value="ATP_sub_h"/>
    <property type="match status" value="1"/>
</dbReference>
<accession>A0A0C7N5T8</accession>
<dbReference type="GO" id="GO:0045259">
    <property type="term" value="C:proton-transporting ATP synthase complex"/>
    <property type="evidence" value="ECO:0007669"/>
    <property type="project" value="EnsemblFungi"/>
</dbReference>
<organism evidence="2 3">
    <name type="scientific">Lachancea lanzarotensis</name>
    <dbReference type="NCBI Taxonomy" id="1245769"/>
    <lineage>
        <taxon>Eukaryota</taxon>
        <taxon>Fungi</taxon>
        <taxon>Dikarya</taxon>
        <taxon>Ascomycota</taxon>
        <taxon>Saccharomycotina</taxon>
        <taxon>Saccharomycetes</taxon>
        <taxon>Saccharomycetales</taxon>
        <taxon>Saccharomycetaceae</taxon>
        <taxon>Lachancea</taxon>
    </lineage>
</organism>
<dbReference type="GO" id="GO:0016887">
    <property type="term" value="F:ATP hydrolysis activity"/>
    <property type="evidence" value="ECO:0007669"/>
    <property type="project" value="EnsemblFungi"/>
</dbReference>
<reference evidence="2 3" key="1">
    <citation type="submission" date="2014-12" db="EMBL/GenBank/DDBJ databases">
        <authorList>
            <person name="Neuveglise Cecile"/>
        </authorList>
    </citation>
    <scope>NUCLEOTIDE SEQUENCE [LARGE SCALE GENOMIC DNA]</scope>
    <source>
        <strain evidence="2 3">CBS 12615</strain>
    </source>
</reference>
<dbReference type="PANTHER" id="PTHR28207">
    <property type="entry name" value="ATP SYNTHASE SUBUNIT H, MITOCHONDRIAL"/>
    <property type="match status" value="1"/>
</dbReference>
<protein>
    <submittedName>
        <fullName evidence="2">LALA0S07e07404g1_1</fullName>
    </submittedName>
</protein>
<dbReference type="GeneID" id="34686818"/>
<feature type="compositionally biased region" description="Acidic residues" evidence="1">
    <location>
        <begin position="92"/>
        <end position="112"/>
    </location>
</feature>
<keyword evidence="3" id="KW-1185">Reference proteome</keyword>
<dbReference type="GO" id="GO:0042407">
    <property type="term" value="P:cristae formation"/>
    <property type="evidence" value="ECO:0007669"/>
    <property type="project" value="EnsemblFungi"/>
</dbReference>
<dbReference type="Proteomes" id="UP000054304">
    <property type="component" value="Unassembled WGS sequence"/>
</dbReference>
<dbReference type="EMBL" id="LN736366">
    <property type="protein sequence ID" value="CEP63318.1"/>
    <property type="molecule type" value="Genomic_DNA"/>
</dbReference>
<dbReference type="HOGENOM" id="CLU_122989_1_0_1"/>
<evidence type="ECO:0000313" key="2">
    <source>
        <dbReference type="EMBL" id="CEP63318.1"/>
    </source>
</evidence>
<name>A0A0C7N5T8_9SACH</name>